<gene>
    <name evidence="18" type="ORF">M23134_02334</name>
</gene>
<sequence length="1367" mass="157030">MNQENKPVTEDLMQEIAQLRQELDQLKRNGTPSANHSFYKEMFNSTIDSIFICDDDGMIIDVNETTLHTHQCQREDIVNKSVKAFCDRYQYDFQAIQQGIQDAWEQGTGKVDLQVLNRHNQLILRELVLKKMMYLSQQEVVVAFGKALYQSQISQKIISESESQFRTIANHAPVLLRMSNPQHQFYFFSKQWLEFTGKTVEEEINEGWLKNVHPTDYEGVKNHLLKSFEKQKKYEVVYRLLRHTGQYRWIVEKGVPYLDARNHFRGYIASAVDITEQKMAEEEAKRIQLIKETKTRFQEALEGVNLMGISVTTDGTVTMCNNYWQKVTGYTKEEIVGKNYFDLFVQESERPERWNEFDKTLQNGGFWETSERTILTKTGDVRYIQFNSVILNNEKGELGGLTKVGKDITENRKVMKALKQSNEALQDLFDNSNDLIFICSMRGKFLFVNKTFKKKTGYTNKELKKMNILDLLHQDTKKSTLSTVKSIIQGETVYNFITILSHKEGGNLYLEGSVTCRFEDGKPTAMRGILHDTTDKIRAEKAQTLYYSIANLTVRSKNMNQFYQSIHRELGNVIQAKNFYIKLYDSDHRQMSYHYYVDEAFASGGLEIRQNKTDKGLAEYVVESKKALFLYEEEIQALAEAEGLILSGPAPKIWIGVPLKFENEVIGLISVKSYRDRNIYTIKDLELLDFVSGQIALAIQRKRNEAKLSSKTAQLQAIFESSSHVMWSINRNWKLTSFNHNYAETLQRQYGVSPTLNRGLIQLSAKLRKTNNYKVWQKMYENAFKGETQYFEIESDTQDGETWWREVYLNPIRLEDGRIEEVSAISHDITQKKLVEQEVIRAKEIAEKSLKVKERFLANMSHEIRTPMNGIIGMIDLMMDTPLENKQQEYMYTIKKSSETLLNILNDILDLSKLEAGKMALHPKPMDIRFMVEKVYTLFLQQAKAKNNFLSYQVDPKIPYFLEADETRLIQIISNLMSNAIKFTEDGQVAIKFTLASKGELSVHLLVEVADSGLGISPEDQNRLFSTFTQLDNSSSKSYSGTGLGLAISKELCRLMNGDIGVISEIGHGSTFWFTFEAQPTDEKPEGYLMDDWDFSSKDHFGDYRPRILIVDDNIVNRKVASEILNNAGCIISLAESGYQALDKVQAHSYDLIFMDIQMPGMDGVETTRAIKGLGIEQLPPIVAMTAYSMKEDRERFMEEGLDDYVSKPVKAQTLIQKVQEYILGKSNVPQHSATQLHESETITLKPADTEVDVQPMILDMSVLGQLKKYGGNDLVIESLQDFENETDQLLTDAMEAFQQSDYEQVRKHLHTIKGSAGTLGIVQVAELSETMEDQLKVQDITDLEINLQKLLQYFRDFQANYQGLVK</sequence>
<accession>A1ZKB7</accession>
<dbReference type="InterPro" id="IPR003018">
    <property type="entry name" value="GAF"/>
</dbReference>
<evidence type="ECO:0000259" key="16">
    <source>
        <dbReference type="PROSITE" id="PS50113"/>
    </source>
</evidence>
<evidence type="ECO:0000313" key="18">
    <source>
        <dbReference type="EMBL" id="EAY29143.1"/>
    </source>
</evidence>
<dbReference type="InterPro" id="IPR013655">
    <property type="entry name" value="PAS_fold_3"/>
</dbReference>
<evidence type="ECO:0000256" key="2">
    <source>
        <dbReference type="ARBA" id="ARBA00012438"/>
    </source>
</evidence>
<keyword evidence="3 12" id="KW-0597">Phosphoprotein</keyword>
<feature type="domain" description="PAC" evidence="16">
    <location>
        <begin position="789"/>
        <end position="841"/>
    </location>
</feature>
<comment type="subunit">
    <text evidence="9">At low DSF concentrations, interacts with RpfF.</text>
</comment>
<dbReference type="SUPFAM" id="SSF55874">
    <property type="entry name" value="ATPase domain of HSP90 chaperone/DNA topoisomerase II/histidine kinase"/>
    <property type="match status" value="1"/>
</dbReference>
<dbReference type="InterPro" id="IPR003661">
    <property type="entry name" value="HisK_dim/P_dom"/>
</dbReference>
<dbReference type="EMBL" id="AAWS01000012">
    <property type="protein sequence ID" value="EAY29143.1"/>
    <property type="molecule type" value="Genomic_DNA"/>
</dbReference>
<dbReference type="Gene3D" id="1.10.287.130">
    <property type="match status" value="1"/>
</dbReference>
<keyword evidence="6 18" id="KW-0418">Kinase</keyword>
<evidence type="ECO:0000259" key="15">
    <source>
        <dbReference type="PROSITE" id="PS50112"/>
    </source>
</evidence>
<dbReference type="NCBIfam" id="TIGR00229">
    <property type="entry name" value="sensory_box"/>
    <property type="match status" value="4"/>
</dbReference>
<dbReference type="SMART" id="SM00387">
    <property type="entry name" value="HATPase_c"/>
    <property type="match status" value="1"/>
</dbReference>
<proteinExistence type="predicted"/>
<feature type="domain" description="Response regulatory" evidence="14">
    <location>
        <begin position="1107"/>
        <end position="1223"/>
    </location>
</feature>
<reference evidence="18 19" key="1">
    <citation type="submission" date="2007-01" db="EMBL/GenBank/DDBJ databases">
        <authorList>
            <person name="Haygood M."/>
            <person name="Podell S."/>
            <person name="Anderson C."/>
            <person name="Hopkinson B."/>
            <person name="Roe K."/>
            <person name="Barbeau K."/>
            <person name="Gaasterland T."/>
            <person name="Ferriera S."/>
            <person name="Johnson J."/>
            <person name="Kravitz S."/>
            <person name="Beeson K."/>
            <person name="Sutton G."/>
            <person name="Rogers Y.-H."/>
            <person name="Friedman R."/>
            <person name="Frazier M."/>
            <person name="Venter J.C."/>
        </authorList>
    </citation>
    <scope>NUCLEOTIDE SEQUENCE [LARGE SCALE GENOMIC DNA]</scope>
    <source>
        <strain evidence="18 19">ATCC 23134</strain>
    </source>
</reference>
<dbReference type="eggNOG" id="COG4251">
    <property type="taxonomic scope" value="Bacteria"/>
</dbReference>
<evidence type="ECO:0000256" key="1">
    <source>
        <dbReference type="ARBA" id="ARBA00000085"/>
    </source>
</evidence>
<dbReference type="SUPFAM" id="SSF55785">
    <property type="entry name" value="PYP-like sensor domain (PAS domain)"/>
    <property type="match status" value="5"/>
</dbReference>
<evidence type="ECO:0000259" key="13">
    <source>
        <dbReference type="PROSITE" id="PS50109"/>
    </source>
</evidence>
<dbReference type="SUPFAM" id="SSF52172">
    <property type="entry name" value="CheY-like"/>
    <property type="match status" value="1"/>
</dbReference>
<dbReference type="CDD" id="cd16922">
    <property type="entry name" value="HATPase_EvgS-ArcB-TorS-like"/>
    <property type="match status" value="1"/>
</dbReference>
<dbReference type="FunFam" id="3.30.565.10:FF:000010">
    <property type="entry name" value="Sensor histidine kinase RcsC"/>
    <property type="match status" value="1"/>
</dbReference>
<dbReference type="CDD" id="cd00088">
    <property type="entry name" value="HPT"/>
    <property type="match status" value="1"/>
</dbReference>
<dbReference type="SMART" id="SM00091">
    <property type="entry name" value="PAS"/>
    <property type="match status" value="5"/>
</dbReference>
<dbReference type="Pfam" id="PF00512">
    <property type="entry name" value="HisKA"/>
    <property type="match status" value="1"/>
</dbReference>
<dbReference type="EC" id="2.7.13.3" evidence="2"/>
<dbReference type="GO" id="GO:0005524">
    <property type="term" value="F:ATP binding"/>
    <property type="evidence" value="ECO:0007669"/>
    <property type="project" value="UniProtKB-KW"/>
</dbReference>
<feature type="domain" description="PAS" evidence="15">
    <location>
        <begin position="293"/>
        <end position="364"/>
    </location>
</feature>
<dbReference type="SUPFAM" id="SSF47384">
    <property type="entry name" value="Homodimeric domain of signal transducing histidine kinase"/>
    <property type="match status" value="1"/>
</dbReference>
<dbReference type="InterPro" id="IPR000700">
    <property type="entry name" value="PAS-assoc_C"/>
</dbReference>
<dbReference type="CDD" id="cd00130">
    <property type="entry name" value="PAS"/>
    <property type="match status" value="4"/>
</dbReference>
<dbReference type="SUPFAM" id="SSF47226">
    <property type="entry name" value="Histidine-containing phosphotransfer domain, HPT domain"/>
    <property type="match status" value="1"/>
</dbReference>
<dbReference type="SUPFAM" id="SSF55781">
    <property type="entry name" value="GAF domain-like"/>
    <property type="match status" value="1"/>
</dbReference>
<evidence type="ECO:0000259" key="14">
    <source>
        <dbReference type="PROSITE" id="PS50110"/>
    </source>
</evidence>
<dbReference type="InterPro" id="IPR011006">
    <property type="entry name" value="CheY-like_superfamily"/>
</dbReference>
<dbReference type="Pfam" id="PF08447">
    <property type="entry name" value="PAS_3"/>
    <property type="match status" value="1"/>
</dbReference>
<evidence type="ECO:0000256" key="9">
    <source>
        <dbReference type="ARBA" id="ARBA00064003"/>
    </source>
</evidence>
<dbReference type="InterPro" id="IPR000014">
    <property type="entry name" value="PAS"/>
</dbReference>
<feature type="domain" description="PAC" evidence="16">
    <location>
        <begin position="234"/>
        <end position="286"/>
    </location>
</feature>
<dbReference type="InterPro" id="IPR001789">
    <property type="entry name" value="Sig_transdc_resp-reg_receiver"/>
</dbReference>
<dbReference type="InterPro" id="IPR035965">
    <property type="entry name" value="PAS-like_dom_sf"/>
</dbReference>
<dbReference type="InterPro" id="IPR036890">
    <property type="entry name" value="HATPase_C_sf"/>
</dbReference>
<dbReference type="eggNOG" id="COG2205">
    <property type="taxonomic scope" value="Bacteria"/>
</dbReference>
<dbReference type="Gene3D" id="3.30.450.40">
    <property type="match status" value="1"/>
</dbReference>
<feature type="modified residue" description="4-aspartylphosphate" evidence="12">
    <location>
        <position position="1156"/>
    </location>
</feature>
<dbReference type="SMART" id="SM00065">
    <property type="entry name" value="GAF"/>
    <property type="match status" value="1"/>
</dbReference>
<dbReference type="Pfam" id="PF01627">
    <property type="entry name" value="Hpt"/>
    <property type="match status" value="1"/>
</dbReference>
<evidence type="ECO:0000259" key="17">
    <source>
        <dbReference type="PROSITE" id="PS50894"/>
    </source>
</evidence>
<dbReference type="PROSITE" id="PS50110">
    <property type="entry name" value="RESPONSE_REGULATORY"/>
    <property type="match status" value="1"/>
</dbReference>
<feature type="domain" description="PAS" evidence="15">
    <location>
        <begin position="35"/>
        <end position="81"/>
    </location>
</feature>
<dbReference type="PROSITE" id="PS50112">
    <property type="entry name" value="PAS"/>
    <property type="match status" value="4"/>
</dbReference>
<keyword evidence="19" id="KW-1185">Reference proteome</keyword>
<dbReference type="GO" id="GO:0000155">
    <property type="term" value="F:phosphorelay sensor kinase activity"/>
    <property type="evidence" value="ECO:0007669"/>
    <property type="project" value="InterPro"/>
</dbReference>
<dbReference type="InterPro" id="IPR001610">
    <property type="entry name" value="PAC"/>
</dbReference>
<dbReference type="SMART" id="SM00086">
    <property type="entry name" value="PAC"/>
    <property type="match status" value="4"/>
</dbReference>
<dbReference type="InterPro" id="IPR036097">
    <property type="entry name" value="HisK_dim/P_sf"/>
</dbReference>
<dbReference type="CDD" id="cd17546">
    <property type="entry name" value="REC_hyHK_CKI1_RcsC-like"/>
    <property type="match status" value="1"/>
</dbReference>
<dbReference type="PROSITE" id="PS50113">
    <property type="entry name" value="PAC"/>
    <property type="match status" value="3"/>
</dbReference>
<dbReference type="PANTHER" id="PTHR45339">
    <property type="entry name" value="HYBRID SIGNAL TRANSDUCTION HISTIDINE KINASE J"/>
    <property type="match status" value="1"/>
</dbReference>
<dbReference type="InterPro" id="IPR036641">
    <property type="entry name" value="HPT_dom_sf"/>
</dbReference>
<dbReference type="Pfam" id="PF13185">
    <property type="entry name" value="GAF_2"/>
    <property type="match status" value="1"/>
</dbReference>
<dbReference type="Proteomes" id="UP000004095">
    <property type="component" value="Unassembled WGS sequence"/>
</dbReference>
<protein>
    <recommendedName>
        <fullName evidence="10">Sensory/regulatory protein RpfC</fullName>
        <ecNumber evidence="2">2.7.13.3</ecNumber>
    </recommendedName>
</protein>
<comment type="caution">
    <text evidence="18">The sequence shown here is derived from an EMBL/GenBank/DDBJ whole genome shotgun (WGS) entry which is preliminary data.</text>
</comment>
<dbReference type="Gene3D" id="3.30.565.10">
    <property type="entry name" value="Histidine kinase-like ATPase, C-terminal domain"/>
    <property type="match status" value="1"/>
</dbReference>
<dbReference type="InterPro" id="IPR003594">
    <property type="entry name" value="HATPase_dom"/>
</dbReference>
<dbReference type="InterPro" id="IPR004358">
    <property type="entry name" value="Sig_transdc_His_kin-like_C"/>
</dbReference>
<dbReference type="FunFam" id="1.10.287.130:FF:000002">
    <property type="entry name" value="Two-component osmosensing histidine kinase"/>
    <property type="match status" value="1"/>
</dbReference>
<keyword evidence="5" id="KW-0547">Nucleotide-binding</keyword>
<feature type="domain" description="PAS" evidence="15">
    <location>
        <begin position="161"/>
        <end position="231"/>
    </location>
</feature>
<keyword evidence="7" id="KW-0067">ATP-binding</keyword>
<evidence type="ECO:0000256" key="12">
    <source>
        <dbReference type="PROSITE-ProRule" id="PRU00169"/>
    </source>
</evidence>
<dbReference type="Gene3D" id="3.30.450.20">
    <property type="entry name" value="PAS domain"/>
    <property type="match status" value="5"/>
</dbReference>
<organism evidence="18 19">
    <name type="scientific">Microscilla marina ATCC 23134</name>
    <dbReference type="NCBI Taxonomy" id="313606"/>
    <lineage>
        <taxon>Bacteria</taxon>
        <taxon>Pseudomonadati</taxon>
        <taxon>Bacteroidota</taxon>
        <taxon>Cytophagia</taxon>
        <taxon>Cytophagales</taxon>
        <taxon>Microscillaceae</taxon>
        <taxon>Microscilla</taxon>
    </lineage>
</organism>
<dbReference type="OrthoDB" id="9797097at2"/>
<feature type="domain" description="Histidine kinase" evidence="13">
    <location>
        <begin position="859"/>
        <end position="1080"/>
    </location>
</feature>
<dbReference type="Pfam" id="PF00072">
    <property type="entry name" value="Response_reg"/>
    <property type="match status" value="1"/>
</dbReference>
<evidence type="ECO:0000313" key="19">
    <source>
        <dbReference type="Proteomes" id="UP000004095"/>
    </source>
</evidence>
<evidence type="ECO:0000256" key="4">
    <source>
        <dbReference type="ARBA" id="ARBA00022679"/>
    </source>
</evidence>
<evidence type="ECO:0000256" key="6">
    <source>
        <dbReference type="ARBA" id="ARBA00022777"/>
    </source>
</evidence>
<dbReference type="Gene3D" id="1.20.120.160">
    <property type="entry name" value="HPT domain"/>
    <property type="match status" value="1"/>
</dbReference>
<dbReference type="Gene3D" id="3.40.50.2300">
    <property type="match status" value="1"/>
</dbReference>
<dbReference type="SMART" id="SM00073">
    <property type="entry name" value="HPT"/>
    <property type="match status" value="1"/>
</dbReference>
<comment type="catalytic activity">
    <reaction evidence="1">
        <text>ATP + protein L-histidine = ADP + protein N-phospho-L-histidine.</text>
        <dbReference type="EC" id="2.7.13.3"/>
    </reaction>
</comment>
<feature type="modified residue" description="Phosphohistidine" evidence="11">
    <location>
        <position position="1311"/>
    </location>
</feature>
<evidence type="ECO:0000256" key="8">
    <source>
        <dbReference type="ARBA" id="ARBA00023012"/>
    </source>
</evidence>
<dbReference type="RefSeq" id="WP_002696737.1">
    <property type="nucleotide sequence ID" value="NZ_AAWS01000012.1"/>
</dbReference>
<dbReference type="PRINTS" id="PR00344">
    <property type="entry name" value="BCTRLSENSOR"/>
</dbReference>
<dbReference type="PROSITE" id="PS50109">
    <property type="entry name" value="HIS_KIN"/>
    <property type="match status" value="1"/>
</dbReference>
<feature type="domain" description="HPt" evidence="17">
    <location>
        <begin position="1272"/>
        <end position="1367"/>
    </location>
</feature>
<dbReference type="CDD" id="cd00082">
    <property type="entry name" value="HisKA"/>
    <property type="match status" value="1"/>
</dbReference>
<keyword evidence="8" id="KW-0902">Two-component regulatory system</keyword>
<keyword evidence="4" id="KW-0808">Transferase</keyword>
<evidence type="ECO:0000256" key="7">
    <source>
        <dbReference type="ARBA" id="ARBA00022840"/>
    </source>
</evidence>
<dbReference type="InterPro" id="IPR029016">
    <property type="entry name" value="GAF-like_dom_sf"/>
</dbReference>
<feature type="domain" description="PAS" evidence="15">
    <location>
        <begin position="421"/>
        <end position="491"/>
    </location>
</feature>
<dbReference type="PANTHER" id="PTHR45339:SF5">
    <property type="entry name" value="HISTIDINE KINASE"/>
    <property type="match status" value="1"/>
</dbReference>
<dbReference type="eggNOG" id="COG2203">
    <property type="taxonomic scope" value="Bacteria"/>
</dbReference>
<name>A1ZKB7_MICM2</name>
<feature type="domain" description="PAC" evidence="16">
    <location>
        <begin position="368"/>
        <end position="420"/>
    </location>
</feature>
<dbReference type="GO" id="GO:0005886">
    <property type="term" value="C:plasma membrane"/>
    <property type="evidence" value="ECO:0007669"/>
    <property type="project" value="UniProtKB-SubCell"/>
</dbReference>
<evidence type="ECO:0000256" key="11">
    <source>
        <dbReference type="PROSITE-ProRule" id="PRU00110"/>
    </source>
</evidence>
<dbReference type="PROSITE" id="PS50894">
    <property type="entry name" value="HPT"/>
    <property type="match status" value="1"/>
</dbReference>
<dbReference type="Pfam" id="PF13426">
    <property type="entry name" value="PAS_9"/>
    <property type="match status" value="4"/>
</dbReference>
<evidence type="ECO:0000256" key="10">
    <source>
        <dbReference type="ARBA" id="ARBA00068150"/>
    </source>
</evidence>
<dbReference type="Pfam" id="PF02518">
    <property type="entry name" value="HATPase_c"/>
    <property type="match status" value="1"/>
</dbReference>
<evidence type="ECO:0000256" key="3">
    <source>
        <dbReference type="ARBA" id="ARBA00022553"/>
    </source>
</evidence>
<dbReference type="InterPro" id="IPR008207">
    <property type="entry name" value="Sig_transdc_His_kin_Hpt_dom"/>
</dbReference>
<dbReference type="SMART" id="SM00448">
    <property type="entry name" value="REC"/>
    <property type="match status" value="1"/>
</dbReference>
<evidence type="ECO:0000256" key="5">
    <source>
        <dbReference type="ARBA" id="ARBA00022741"/>
    </source>
</evidence>
<dbReference type="SMART" id="SM00388">
    <property type="entry name" value="HisKA"/>
    <property type="match status" value="1"/>
</dbReference>
<dbReference type="InterPro" id="IPR005467">
    <property type="entry name" value="His_kinase_dom"/>
</dbReference>